<proteinExistence type="predicted"/>
<feature type="compositionally biased region" description="Basic and acidic residues" evidence="1">
    <location>
        <begin position="58"/>
        <end position="70"/>
    </location>
</feature>
<feature type="compositionally biased region" description="Acidic residues" evidence="1">
    <location>
        <begin position="75"/>
        <end position="85"/>
    </location>
</feature>
<comment type="caution">
    <text evidence="2">The sequence shown here is derived from an EMBL/GenBank/DDBJ whole genome shotgun (WGS) entry which is preliminary data.</text>
</comment>
<accession>A0ABQ2UXN8</accession>
<feature type="region of interest" description="Disordered" evidence="1">
    <location>
        <begin position="58"/>
        <end position="85"/>
    </location>
</feature>
<protein>
    <submittedName>
        <fullName evidence="2">Uncharacterized protein</fullName>
    </submittedName>
</protein>
<name>A0ABQ2UXN8_9PSEU</name>
<organism evidence="2 3">
    <name type="scientific">Lentzea flava</name>
    <dbReference type="NCBI Taxonomy" id="103732"/>
    <lineage>
        <taxon>Bacteria</taxon>
        <taxon>Bacillati</taxon>
        <taxon>Actinomycetota</taxon>
        <taxon>Actinomycetes</taxon>
        <taxon>Pseudonocardiales</taxon>
        <taxon>Pseudonocardiaceae</taxon>
        <taxon>Lentzea</taxon>
    </lineage>
</organism>
<evidence type="ECO:0000256" key="1">
    <source>
        <dbReference type="SAM" id="MobiDB-lite"/>
    </source>
</evidence>
<dbReference type="Proteomes" id="UP000649573">
    <property type="component" value="Unassembled WGS sequence"/>
</dbReference>
<keyword evidence="3" id="KW-1185">Reference proteome</keyword>
<sequence>MVRSIIERVFYCYRRDNSTMSGGNGDVHVTNVVSGPVSGSVFQVGMAANVVFGDDGLRAEDGADGGRDDVAGLGEVEDPEQEPPH</sequence>
<evidence type="ECO:0000313" key="3">
    <source>
        <dbReference type="Proteomes" id="UP000649573"/>
    </source>
</evidence>
<gene>
    <name evidence="2" type="ORF">GCM10010178_58260</name>
</gene>
<evidence type="ECO:0000313" key="2">
    <source>
        <dbReference type="EMBL" id="GGU58414.1"/>
    </source>
</evidence>
<dbReference type="EMBL" id="BMRE01000031">
    <property type="protein sequence ID" value="GGU58414.1"/>
    <property type="molecule type" value="Genomic_DNA"/>
</dbReference>
<reference evidence="3" key="1">
    <citation type="journal article" date="2019" name="Int. J. Syst. Evol. Microbiol.">
        <title>The Global Catalogue of Microorganisms (GCM) 10K type strain sequencing project: providing services to taxonomists for standard genome sequencing and annotation.</title>
        <authorList>
            <consortium name="The Broad Institute Genomics Platform"/>
            <consortium name="The Broad Institute Genome Sequencing Center for Infectious Disease"/>
            <person name="Wu L."/>
            <person name="Ma J."/>
        </authorList>
    </citation>
    <scope>NUCLEOTIDE SEQUENCE [LARGE SCALE GENOMIC DNA]</scope>
    <source>
        <strain evidence="3">JCM 3296</strain>
    </source>
</reference>